<evidence type="ECO:0000259" key="6">
    <source>
        <dbReference type="PROSITE" id="PS50045"/>
    </source>
</evidence>
<dbReference type="PROSITE" id="PS00688">
    <property type="entry name" value="SIGMA54_INTERACT_3"/>
    <property type="match status" value="1"/>
</dbReference>
<dbReference type="SMART" id="SM00091">
    <property type="entry name" value="PAS"/>
    <property type="match status" value="1"/>
</dbReference>
<reference evidence="8" key="1">
    <citation type="journal article" date="2020" name="mSystems">
        <title>Genome- and Community-Level Interaction Insights into Carbon Utilization and Element Cycling Functions of Hydrothermarchaeota in Hydrothermal Sediment.</title>
        <authorList>
            <person name="Zhou Z."/>
            <person name="Liu Y."/>
            <person name="Xu W."/>
            <person name="Pan J."/>
            <person name="Luo Z.H."/>
            <person name="Li M."/>
        </authorList>
    </citation>
    <scope>NUCLEOTIDE SEQUENCE [LARGE SCALE GENOMIC DNA]</scope>
    <source>
        <strain evidence="8">SpSt-456</strain>
    </source>
</reference>
<dbReference type="EMBL" id="DSTK01000021">
    <property type="protein sequence ID" value="HFK97078.1"/>
    <property type="molecule type" value="Genomic_DNA"/>
</dbReference>
<dbReference type="PROSITE" id="PS00675">
    <property type="entry name" value="SIGMA54_INTERACT_1"/>
    <property type="match status" value="1"/>
</dbReference>
<dbReference type="InterPro" id="IPR002197">
    <property type="entry name" value="HTH_Fis"/>
</dbReference>
<dbReference type="InterPro" id="IPR025944">
    <property type="entry name" value="Sigma_54_int_dom_CS"/>
</dbReference>
<keyword evidence="4" id="KW-0238">DNA-binding</keyword>
<sequence>MYELVWKGSRFHLVRSRSFPPPEDRGAKASLSAKGSVRPPDAAAWRDYVMRGRSEAAVQEIIRQSWSRCLQEGVDPAREKCWDIRYEEELGDEFRMLKALTRDVQTEIYRLIHNKGLLVTVSDRRGYLVGMLGDLKALRAADRLNFGPGANWAENSVGTNAIGTALRCGHVLQVRGTEHFCESHHSWICSAAPIFDWDGNLMGCFDISGPMDADHRGALDLAAQGARIIESRLYRERAGLEAAAASSLVHTVFKTACAGLIYVDRHGRIADISPMASALLGTPREQVLGAPVDRIFHVRSVDRFFKELEAQSTQGGLRVSCLTGKDVESVAFPVTSPNGTFQGVLLHLDRGFSRQRRVAAAPPSEDPFRRLLGMSDPLREAVARARRVASTDTTVLLVGESGTGKEVLARAIHEAGRRSHGPFVAVNCGAIPSGLIQSVLFGYVEGAFTGARRGGSPGKFEQAHGGTLFLDEVAEMPLDMQVNLLRVLEEGCVTRVGGTRPIEVDVRIIAATHRDLAQRVHDGRFREDLYYRLNVVRITLPSLRDRGDDIWLLSRSFIEAMAKKLDRPVRHVAPSFYRAVAAYSWPGNVRELRHAIEAAMTLMPGDVLEAESLPDHVRGPQSGGSEEAVAVGSRDGDFDLRKTEAETIRRAYAHFRGNITETARALGIGRNTLYAKLRKIGILSQG</sequence>
<keyword evidence="5" id="KW-0804">Transcription</keyword>
<dbReference type="SMART" id="SM00382">
    <property type="entry name" value="AAA"/>
    <property type="match status" value="1"/>
</dbReference>
<dbReference type="FunFam" id="3.40.50.300:FF:000006">
    <property type="entry name" value="DNA-binding transcriptional regulator NtrC"/>
    <property type="match status" value="1"/>
</dbReference>
<dbReference type="SUPFAM" id="SSF46689">
    <property type="entry name" value="Homeodomain-like"/>
    <property type="match status" value="1"/>
</dbReference>
<evidence type="ECO:0000256" key="3">
    <source>
        <dbReference type="ARBA" id="ARBA00023015"/>
    </source>
</evidence>
<evidence type="ECO:0000256" key="5">
    <source>
        <dbReference type="ARBA" id="ARBA00023163"/>
    </source>
</evidence>
<dbReference type="Gene3D" id="3.30.450.40">
    <property type="match status" value="1"/>
</dbReference>
<dbReference type="Gene3D" id="1.10.10.60">
    <property type="entry name" value="Homeodomain-like"/>
    <property type="match status" value="1"/>
</dbReference>
<protein>
    <submittedName>
        <fullName evidence="8">Sigma-54-dependent Fis family transcriptional regulator</fullName>
    </submittedName>
</protein>
<dbReference type="PANTHER" id="PTHR32071">
    <property type="entry name" value="TRANSCRIPTIONAL REGULATORY PROTEIN"/>
    <property type="match status" value="1"/>
</dbReference>
<dbReference type="CDD" id="cd00009">
    <property type="entry name" value="AAA"/>
    <property type="match status" value="1"/>
</dbReference>
<evidence type="ECO:0000256" key="1">
    <source>
        <dbReference type="ARBA" id="ARBA00022741"/>
    </source>
</evidence>
<dbReference type="PRINTS" id="PR01590">
    <property type="entry name" value="HTHFIS"/>
</dbReference>
<evidence type="ECO:0000256" key="4">
    <source>
        <dbReference type="ARBA" id="ARBA00023125"/>
    </source>
</evidence>
<evidence type="ECO:0000256" key="2">
    <source>
        <dbReference type="ARBA" id="ARBA00022840"/>
    </source>
</evidence>
<dbReference type="InterPro" id="IPR003593">
    <property type="entry name" value="AAA+_ATPase"/>
</dbReference>
<keyword evidence="1" id="KW-0547">Nucleotide-binding</keyword>
<dbReference type="InterPro" id="IPR029016">
    <property type="entry name" value="GAF-like_dom_sf"/>
</dbReference>
<dbReference type="PROSITE" id="PS50045">
    <property type="entry name" value="SIGMA54_INTERACT_4"/>
    <property type="match status" value="1"/>
</dbReference>
<dbReference type="PANTHER" id="PTHR32071:SF57">
    <property type="entry name" value="C4-DICARBOXYLATE TRANSPORT TRANSCRIPTIONAL REGULATORY PROTEIN DCTD"/>
    <property type="match status" value="1"/>
</dbReference>
<proteinExistence type="predicted"/>
<dbReference type="InterPro" id="IPR000014">
    <property type="entry name" value="PAS"/>
</dbReference>
<dbReference type="GO" id="GO:0006355">
    <property type="term" value="P:regulation of DNA-templated transcription"/>
    <property type="evidence" value="ECO:0007669"/>
    <property type="project" value="InterPro"/>
</dbReference>
<dbReference type="Pfam" id="PF25601">
    <property type="entry name" value="AAA_lid_14"/>
    <property type="match status" value="1"/>
</dbReference>
<dbReference type="GO" id="GO:0043565">
    <property type="term" value="F:sequence-specific DNA binding"/>
    <property type="evidence" value="ECO:0007669"/>
    <property type="project" value="InterPro"/>
</dbReference>
<evidence type="ECO:0000259" key="7">
    <source>
        <dbReference type="PROSITE" id="PS50112"/>
    </source>
</evidence>
<dbReference type="PROSITE" id="PS00676">
    <property type="entry name" value="SIGMA54_INTERACT_2"/>
    <property type="match status" value="1"/>
</dbReference>
<dbReference type="SUPFAM" id="SSF55785">
    <property type="entry name" value="PYP-like sensor domain (PAS domain)"/>
    <property type="match status" value="1"/>
</dbReference>
<name>A0A832A013_9BACT</name>
<dbReference type="Pfam" id="PF00158">
    <property type="entry name" value="Sigma54_activat"/>
    <property type="match status" value="1"/>
</dbReference>
<gene>
    <name evidence="8" type="ORF">ENS06_07100</name>
</gene>
<feature type="domain" description="PAS" evidence="7">
    <location>
        <begin position="245"/>
        <end position="315"/>
    </location>
</feature>
<dbReference type="SUPFAM" id="SSF52540">
    <property type="entry name" value="P-loop containing nucleoside triphosphate hydrolases"/>
    <property type="match status" value="1"/>
</dbReference>
<accession>A0A832A013</accession>
<dbReference type="Gene3D" id="3.30.450.20">
    <property type="entry name" value="PAS domain"/>
    <property type="match status" value="1"/>
</dbReference>
<dbReference type="InterPro" id="IPR002078">
    <property type="entry name" value="Sigma_54_int"/>
</dbReference>
<dbReference type="InterPro" id="IPR009057">
    <property type="entry name" value="Homeodomain-like_sf"/>
</dbReference>
<keyword evidence="3" id="KW-0805">Transcription regulation</keyword>
<feature type="domain" description="Sigma-54 factor interaction" evidence="6">
    <location>
        <begin position="371"/>
        <end position="601"/>
    </location>
</feature>
<dbReference type="GO" id="GO:0005524">
    <property type="term" value="F:ATP binding"/>
    <property type="evidence" value="ECO:0007669"/>
    <property type="project" value="UniProtKB-KW"/>
</dbReference>
<dbReference type="PROSITE" id="PS50112">
    <property type="entry name" value="PAS"/>
    <property type="match status" value="1"/>
</dbReference>
<dbReference type="Gene3D" id="1.10.8.60">
    <property type="match status" value="1"/>
</dbReference>
<dbReference type="Pfam" id="PF02954">
    <property type="entry name" value="HTH_8"/>
    <property type="match status" value="1"/>
</dbReference>
<dbReference type="InterPro" id="IPR025662">
    <property type="entry name" value="Sigma_54_int_dom_ATP-bd_1"/>
</dbReference>
<dbReference type="InterPro" id="IPR035965">
    <property type="entry name" value="PAS-like_dom_sf"/>
</dbReference>
<keyword evidence="2" id="KW-0067">ATP-binding</keyword>
<evidence type="ECO:0000313" key="8">
    <source>
        <dbReference type="EMBL" id="HFK97078.1"/>
    </source>
</evidence>
<organism evidence="8">
    <name type="scientific">Desulfacinum infernum</name>
    <dbReference type="NCBI Taxonomy" id="35837"/>
    <lineage>
        <taxon>Bacteria</taxon>
        <taxon>Pseudomonadati</taxon>
        <taxon>Thermodesulfobacteriota</taxon>
        <taxon>Syntrophobacteria</taxon>
        <taxon>Syntrophobacterales</taxon>
        <taxon>Syntrophobacteraceae</taxon>
        <taxon>Desulfacinum</taxon>
    </lineage>
</organism>
<dbReference type="Gene3D" id="3.40.50.300">
    <property type="entry name" value="P-loop containing nucleotide triphosphate hydrolases"/>
    <property type="match status" value="1"/>
</dbReference>
<dbReference type="InterPro" id="IPR025943">
    <property type="entry name" value="Sigma_54_int_dom_ATP-bd_2"/>
</dbReference>
<dbReference type="InterPro" id="IPR027417">
    <property type="entry name" value="P-loop_NTPase"/>
</dbReference>
<comment type="caution">
    <text evidence="8">The sequence shown here is derived from an EMBL/GenBank/DDBJ whole genome shotgun (WGS) entry which is preliminary data.</text>
</comment>
<dbReference type="AlphaFoldDB" id="A0A832A013"/>
<dbReference type="CDD" id="cd00130">
    <property type="entry name" value="PAS"/>
    <property type="match status" value="1"/>
</dbReference>
<dbReference type="InterPro" id="IPR058031">
    <property type="entry name" value="AAA_lid_NorR"/>
</dbReference>